<evidence type="ECO:0000256" key="18">
    <source>
        <dbReference type="SAM" id="MobiDB-lite"/>
    </source>
</evidence>
<organism evidence="19 20">
    <name type="scientific">Podospora aff. communis PSN243</name>
    <dbReference type="NCBI Taxonomy" id="3040156"/>
    <lineage>
        <taxon>Eukaryota</taxon>
        <taxon>Fungi</taxon>
        <taxon>Dikarya</taxon>
        <taxon>Ascomycota</taxon>
        <taxon>Pezizomycotina</taxon>
        <taxon>Sordariomycetes</taxon>
        <taxon>Sordariomycetidae</taxon>
        <taxon>Sordariales</taxon>
        <taxon>Podosporaceae</taxon>
        <taxon>Podospora</taxon>
    </lineage>
</organism>
<evidence type="ECO:0000256" key="14">
    <source>
        <dbReference type="ARBA" id="ARBA00023136"/>
    </source>
</evidence>
<keyword evidence="4 17" id="KW-0679">Respiratory chain</keyword>
<evidence type="ECO:0000256" key="13">
    <source>
        <dbReference type="ARBA" id="ARBA00023128"/>
    </source>
</evidence>
<feature type="binding site" evidence="16">
    <location>
        <position position="177"/>
    </location>
    <ligand>
        <name>Fe cation</name>
        <dbReference type="ChEBI" id="CHEBI:24875"/>
        <label>1</label>
    </ligand>
</feature>
<keyword evidence="20" id="KW-1185">Reference proteome</keyword>
<dbReference type="EC" id="1.-.-.-" evidence="17"/>
<keyword evidence="6 16" id="KW-0479">Metal-binding</keyword>
<dbReference type="GO" id="GO:0005743">
    <property type="term" value="C:mitochondrial inner membrane"/>
    <property type="evidence" value="ECO:0007669"/>
    <property type="project" value="UniProtKB-SubCell"/>
</dbReference>
<feature type="binding site" evidence="16">
    <location>
        <position position="288"/>
    </location>
    <ligand>
        <name>Fe cation</name>
        <dbReference type="ChEBI" id="CHEBI:24875"/>
        <label>2</label>
    </ligand>
</feature>
<comment type="similarity">
    <text evidence="2 17">Belongs to the alternative oxidase family.</text>
</comment>
<comment type="subcellular location">
    <subcellularLocation>
        <location evidence="1">Mitochondrion inner membrane</location>
        <topology evidence="1">Multi-pass membrane protein</topology>
        <orientation evidence="1">Matrix side</orientation>
    </subcellularLocation>
</comment>
<keyword evidence="3" id="KW-0813">Transport</keyword>
<keyword evidence="9 17" id="KW-0249">Electron transport</keyword>
<feature type="region of interest" description="Disordered" evidence="18">
    <location>
        <begin position="292"/>
        <end position="335"/>
    </location>
</feature>
<keyword evidence="5 17" id="KW-0812">Transmembrane</keyword>
<dbReference type="Pfam" id="PF01786">
    <property type="entry name" value="AOX"/>
    <property type="match status" value="1"/>
</dbReference>
<sequence>MALFHTLGSASRMRPPFALRGSTAPSPRPYFVRRLFRQSAASTRLGSHVNGSHQLKHAPQPTLHVTWPHQGWDDRVVLGVVPSHRKPVTVGDHLAWRLTKMCRWAMDLITGMKPNRQGKSTTLPLTETQWLVRFIFLESIAGVPGMVAGTVRHLHSIRRFKQDRGWIKTLLEESYNERMHLLTFLELYKPGWMMRCMVFAAQGIFYNTMFVSYLISPRTCHRFVGYLEEEAVHTYTKCLVELDNGSLPRWASSDFQIPDIAIKYWNMPERRRTMRDLLLYVRADEASHRGVNHTLGNLDQTSDPNPVVDGKESSGHMRAAVASPQGLGKGGKLSH</sequence>
<evidence type="ECO:0000313" key="20">
    <source>
        <dbReference type="Proteomes" id="UP001321760"/>
    </source>
</evidence>
<dbReference type="InterPro" id="IPR038659">
    <property type="entry name" value="AOX_sf"/>
</dbReference>
<proteinExistence type="inferred from homology"/>
<feature type="binding site" evidence="16">
    <location>
        <position position="138"/>
    </location>
    <ligand>
        <name>Fe cation</name>
        <dbReference type="ChEBI" id="CHEBI:24875"/>
        <label>1</label>
    </ligand>
</feature>
<evidence type="ECO:0000256" key="5">
    <source>
        <dbReference type="ARBA" id="ARBA00022692"/>
    </source>
</evidence>
<dbReference type="PANTHER" id="PTHR31803">
    <property type="entry name" value="ALTERNATIVE OXIDASE"/>
    <property type="match status" value="1"/>
</dbReference>
<keyword evidence="12 16" id="KW-0408">Iron</keyword>
<feature type="binding site" evidence="16">
    <location>
        <position position="177"/>
    </location>
    <ligand>
        <name>Fe cation</name>
        <dbReference type="ChEBI" id="CHEBI:24875"/>
        <label>2</label>
    </ligand>
</feature>
<reference evidence="19" key="1">
    <citation type="journal article" date="2023" name="Mol. Phylogenet. Evol.">
        <title>Genome-scale phylogeny and comparative genomics of the fungal order Sordariales.</title>
        <authorList>
            <person name="Hensen N."/>
            <person name="Bonometti L."/>
            <person name="Westerberg I."/>
            <person name="Brannstrom I.O."/>
            <person name="Guillou S."/>
            <person name="Cros-Aarteil S."/>
            <person name="Calhoun S."/>
            <person name="Haridas S."/>
            <person name="Kuo A."/>
            <person name="Mondo S."/>
            <person name="Pangilinan J."/>
            <person name="Riley R."/>
            <person name="LaButti K."/>
            <person name="Andreopoulos B."/>
            <person name="Lipzen A."/>
            <person name="Chen C."/>
            <person name="Yan M."/>
            <person name="Daum C."/>
            <person name="Ng V."/>
            <person name="Clum A."/>
            <person name="Steindorff A."/>
            <person name="Ohm R.A."/>
            <person name="Martin F."/>
            <person name="Silar P."/>
            <person name="Natvig D.O."/>
            <person name="Lalanne C."/>
            <person name="Gautier V."/>
            <person name="Ament-Velasquez S.L."/>
            <person name="Kruys A."/>
            <person name="Hutchinson M.I."/>
            <person name="Powell A.J."/>
            <person name="Barry K."/>
            <person name="Miller A.N."/>
            <person name="Grigoriev I.V."/>
            <person name="Debuchy R."/>
            <person name="Gladieux P."/>
            <person name="Hiltunen Thoren M."/>
            <person name="Johannesson H."/>
        </authorList>
    </citation>
    <scope>NUCLEOTIDE SEQUENCE</scope>
    <source>
        <strain evidence="19">PSN243</strain>
    </source>
</reference>
<evidence type="ECO:0000256" key="2">
    <source>
        <dbReference type="ARBA" id="ARBA00008388"/>
    </source>
</evidence>
<evidence type="ECO:0000256" key="11">
    <source>
        <dbReference type="ARBA" id="ARBA00023002"/>
    </source>
</evidence>
<feature type="binding site" evidence="16">
    <location>
        <position position="285"/>
    </location>
    <ligand>
        <name>Fe cation</name>
        <dbReference type="ChEBI" id="CHEBI:24875"/>
        <label>2</label>
    </ligand>
</feature>
<keyword evidence="13" id="KW-0496">Mitochondrion</keyword>
<dbReference type="GO" id="GO:0009916">
    <property type="term" value="F:alternative oxidase activity"/>
    <property type="evidence" value="ECO:0007669"/>
    <property type="project" value="UniProtKB-UniRule"/>
</dbReference>
<evidence type="ECO:0000256" key="16">
    <source>
        <dbReference type="PIRSR" id="PIRSR005229-1"/>
    </source>
</evidence>
<gene>
    <name evidence="19" type="ORF">QBC34DRAFT_404010</name>
</gene>
<keyword evidence="10" id="KW-1133">Transmembrane helix</keyword>
<dbReference type="GO" id="GO:0098803">
    <property type="term" value="C:respiratory chain complex"/>
    <property type="evidence" value="ECO:0007669"/>
    <property type="project" value="UniProtKB-UniRule"/>
</dbReference>
<keyword evidence="11 17" id="KW-0560">Oxidoreductase</keyword>
<comment type="cofactor">
    <cofactor evidence="16 17">
        <name>Fe cation</name>
        <dbReference type="ChEBI" id="CHEBI:24875"/>
    </cofactor>
    <text evidence="16 17">Binds 2 iron ions per subunit.</text>
</comment>
<keyword evidence="14 17" id="KW-0472">Membrane</keyword>
<protein>
    <recommendedName>
        <fullName evidence="17">Alternative oxidase</fullName>
        <ecNumber evidence="17">1.-.-.-</ecNumber>
    </recommendedName>
</protein>
<dbReference type="EMBL" id="MU865935">
    <property type="protein sequence ID" value="KAK4449803.1"/>
    <property type="molecule type" value="Genomic_DNA"/>
</dbReference>
<evidence type="ECO:0000256" key="1">
    <source>
        <dbReference type="ARBA" id="ARBA00004292"/>
    </source>
</evidence>
<evidence type="ECO:0000256" key="4">
    <source>
        <dbReference type="ARBA" id="ARBA00022660"/>
    </source>
</evidence>
<keyword evidence="7" id="KW-0999">Mitochondrion inner membrane</keyword>
<evidence type="ECO:0000256" key="7">
    <source>
        <dbReference type="ARBA" id="ARBA00022792"/>
    </source>
</evidence>
<comment type="function">
    <text evidence="15">Catalyzes cyanide-resistant oxygen consumption. May increase respiration when the cytochrome respiratory pathway is restricted, or in response to low temperatures.</text>
</comment>
<evidence type="ECO:0000256" key="15">
    <source>
        <dbReference type="ARBA" id="ARBA00025285"/>
    </source>
</evidence>
<dbReference type="FunFam" id="1.20.1260.140:FF:000002">
    <property type="entry name" value="Alternative oxidase"/>
    <property type="match status" value="1"/>
</dbReference>
<evidence type="ECO:0000256" key="10">
    <source>
        <dbReference type="ARBA" id="ARBA00022989"/>
    </source>
</evidence>
<dbReference type="AlphaFoldDB" id="A0AAV9GR44"/>
<reference evidence="19" key="2">
    <citation type="submission" date="2023-05" db="EMBL/GenBank/DDBJ databases">
        <authorList>
            <consortium name="Lawrence Berkeley National Laboratory"/>
            <person name="Steindorff A."/>
            <person name="Hensen N."/>
            <person name="Bonometti L."/>
            <person name="Westerberg I."/>
            <person name="Brannstrom I.O."/>
            <person name="Guillou S."/>
            <person name="Cros-Aarteil S."/>
            <person name="Calhoun S."/>
            <person name="Haridas S."/>
            <person name="Kuo A."/>
            <person name="Mondo S."/>
            <person name="Pangilinan J."/>
            <person name="Riley R."/>
            <person name="Labutti K."/>
            <person name="Andreopoulos B."/>
            <person name="Lipzen A."/>
            <person name="Chen C."/>
            <person name="Yanf M."/>
            <person name="Daum C."/>
            <person name="Ng V."/>
            <person name="Clum A."/>
            <person name="Ohm R."/>
            <person name="Martin F."/>
            <person name="Silar P."/>
            <person name="Natvig D."/>
            <person name="Lalanne C."/>
            <person name="Gautier V."/>
            <person name="Ament-Velasquez S.L."/>
            <person name="Kruys A."/>
            <person name="Hutchinson M.I."/>
            <person name="Powell A.J."/>
            <person name="Barry K."/>
            <person name="Miller A.N."/>
            <person name="Grigoriev I.V."/>
            <person name="Debuchy R."/>
            <person name="Gladieux P."/>
            <person name="Thoren M.H."/>
            <person name="Johannesson H."/>
        </authorList>
    </citation>
    <scope>NUCLEOTIDE SEQUENCE</scope>
    <source>
        <strain evidence="19">PSN243</strain>
    </source>
</reference>
<dbReference type="CDD" id="cd01053">
    <property type="entry name" value="AOX"/>
    <property type="match status" value="1"/>
</dbReference>
<evidence type="ECO:0000256" key="9">
    <source>
        <dbReference type="ARBA" id="ARBA00022982"/>
    </source>
</evidence>
<feature type="binding site" evidence="16">
    <location>
        <position position="228"/>
    </location>
    <ligand>
        <name>Fe cation</name>
        <dbReference type="ChEBI" id="CHEBI:24875"/>
        <label>2</label>
    </ligand>
</feature>
<dbReference type="PANTHER" id="PTHR31803:SF3">
    <property type="entry name" value="ALTERNATIVE OXIDASE"/>
    <property type="match status" value="1"/>
</dbReference>
<dbReference type="Proteomes" id="UP001321760">
    <property type="component" value="Unassembled WGS sequence"/>
</dbReference>
<feature type="compositionally biased region" description="Polar residues" evidence="18">
    <location>
        <begin position="294"/>
        <end position="304"/>
    </location>
</feature>
<dbReference type="GO" id="GO:0046872">
    <property type="term" value="F:metal ion binding"/>
    <property type="evidence" value="ECO:0007669"/>
    <property type="project" value="UniProtKB-UniRule"/>
</dbReference>
<feature type="binding site" evidence="16">
    <location>
        <position position="180"/>
    </location>
    <ligand>
        <name>Fe cation</name>
        <dbReference type="ChEBI" id="CHEBI:24875"/>
        <label>1</label>
    </ligand>
</feature>
<evidence type="ECO:0000256" key="8">
    <source>
        <dbReference type="ARBA" id="ARBA00022946"/>
    </source>
</evidence>
<dbReference type="GO" id="GO:0010230">
    <property type="term" value="P:alternative respiration"/>
    <property type="evidence" value="ECO:0007669"/>
    <property type="project" value="TreeGrafter"/>
</dbReference>
<evidence type="ECO:0000256" key="6">
    <source>
        <dbReference type="ARBA" id="ARBA00022723"/>
    </source>
</evidence>
<keyword evidence="8" id="KW-0809">Transit peptide</keyword>
<dbReference type="PIRSF" id="PIRSF005229">
    <property type="entry name" value="AOX"/>
    <property type="match status" value="1"/>
</dbReference>
<evidence type="ECO:0000313" key="19">
    <source>
        <dbReference type="EMBL" id="KAK4449803.1"/>
    </source>
</evidence>
<feature type="binding site" evidence="16">
    <location>
        <position position="285"/>
    </location>
    <ligand>
        <name>Fe cation</name>
        <dbReference type="ChEBI" id="CHEBI:24875"/>
        <label>1</label>
    </ligand>
</feature>
<name>A0AAV9GR44_9PEZI</name>
<evidence type="ECO:0000256" key="12">
    <source>
        <dbReference type="ARBA" id="ARBA00023004"/>
    </source>
</evidence>
<dbReference type="Gene3D" id="1.20.1260.140">
    <property type="entry name" value="Alternative oxidase"/>
    <property type="match status" value="1"/>
</dbReference>
<accession>A0AAV9GR44</accession>
<evidence type="ECO:0000256" key="3">
    <source>
        <dbReference type="ARBA" id="ARBA00022448"/>
    </source>
</evidence>
<dbReference type="InterPro" id="IPR002680">
    <property type="entry name" value="AOX"/>
</dbReference>
<comment type="caution">
    <text evidence="19">The sequence shown here is derived from an EMBL/GenBank/DDBJ whole genome shotgun (WGS) entry which is preliminary data.</text>
</comment>
<evidence type="ECO:0000256" key="17">
    <source>
        <dbReference type="RuleBase" id="RU003779"/>
    </source>
</evidence>